<proteinExistence type="inferred from homology"/>
<keyword evidence="4 6" id="KW-0720">Serine protease</keyword>
<keyword evidence="2 6" id="KW-0645">Protease</keyword>
<dbReference type="GO" id="GO:0004252">
    <property type="term" value="F:serine-type endopeptidase activity"/>
    <property type="evidence" value="ECO:0007669"/>
    <property type="project" value="UniProtKB-UniRule"/>
</dbReference>
<dbReference type="EMBL" id="JNFA01000030">
    <property type="protein sequence ID" value="KGL37961.1"/>
    <property type="molecule type" value="Genomic_DNA"/>
</dbReference>
<dbReference type="InterPro" id="IPR036852">
    <property type="entry name" value="Peptidase_S8/S53_dom_sf"/>
</dbReference>
<dbReference type="InterPro" id="IPR032675">
    <property type="entry name" value="LRR_dom_sf"/>
</dbReference>
<accession>A0A099VZW8</accession>
<dbReference type="GeneID" id="58719030"/>
<comment type="similarity">
    <text evidence="1 6 7">Belongs to the peptidase S8 family.</text>
</comment>
<feature type="domain" description="Peptidase S8/S53" evidence="9">
    <location>
        <begin position="165"/>
        <end position="420"/>
    </location>
</feature>
<feature type="chain" id="PRO_5001964416" description="Peptidase S8/S53 domain-containing protein" evidence="8">
    <location>
        <begin position="27"/>
        <end position="712"/>
    </location>
</feature>
<dbReference type="PROSITE" id="PS00136">
    <property type="entry name" value="SUBTILASE_ASP"/>
    <property type="match status" value="1"/>
</dbReference>
<dbReference type="InterPro" id="IPR023828">
    <property type="entry name" value="Peptidase_S8_Ser-AS"/>
</dbReference>
<feature type="active site" description="Charge relay system" evidence="5 6">
    <location>
        <position position="227"/>
    </location>
</feature>
<comment type="caution">
    <text evidence="10">The sequence shown here is derived from an EMBL/GenBank/DDBJ whole genome shotgun (WGS) entry which is preliminary data.</text>
</comment>
<feature type="active site" description="Charge relay system" evidence="5 6">
    <location>
        <position position="172"/>
    </location>
</feature>
<dbReference type="InterPro" id="IPR022398">
    <property type="entry name" value="Peptidase_S8_His-AS"/>
</dbReference>
<dbReference type="PRINTS" id="PR00723">
    <property type="entry name" value="SUBTILISIN"/>
</dbReference>
<dbReference type="CDD" id="cd07473">
    <property type="entry name" value="Peptidases_S8_Subtilisin_like"/>
    <property type="match status" value="1"/>
</dbReference>
<dbReference type="PROSITE" id="PS00137">
    <property type="entry name" value="SUBTILASE_HIS"/>
    <property type="match status" value="1"/>
</dbReference>
<dbReference type="InterPro" id="IPR034204">
    <property type="entry name" value="PfSUB1-like_cat_dom"/>
</dbReference>
<feature type="active site" description="Charge relay system" evidence="5 6">
    <location>
        <position position="386"/>
    </location>
</feature>
<gene>
    <name evidence="10" type="ORF">EP57_15505</name>
</gene>
<dbReference type="InterPro" id="IPR050131">
    <property type="entry name" value="Peptidase_S8_subtilisin-like"/>
</dbReference>
<evidence type="ECO:0000313" key="10">
    <source>
        <dbReference type="EMBL" id="KGL37961.1"/>
    </source>
</evidence>
<dbReference type="GO" id="GO:0006508">
    <property type="term" value="P:proteolysis"/>
    <property type="evidence" value="ECO:0007669"/>
    <property type="project" value="UniProtKB-KW"/>
</dbReference>
<sequence>MKTFKIGGAAFIIASALFLAGGNTYAEELSPVKEKIISEFQEETIDQEQEKLAKGEENLIYVQFKAGISATEKLAFERTFELKNKIDIGSAEIYQYRLPDQVVSEEVLVALNQSDIINFAEPEYKVTPSQEAIDLSGIWGFQNIEFPGIDANVSPAWNYTKGSPEVVVAVIDSGIDLNHPALKDRIWVNKDEIPGDGIDNDKNGYIDDENGWNFNQNNNDLMDTMGHGTHVSGIIAAGQQAINSSKINVSGLAPNVKIMPIRIFTTGESAGTTAAIRYAINNGALVTNMSFSSTGNSATREALMKEATNTIFASAAGNNGMNIDITPIYPAALRLSNNISVANMTNKGTLSSRSNYGIKNVDIAAPGSGIYNTFLNGGYMTYSGTSMAAPYVAGTAALIRSISPTLTPAEIKQIIESTVTPSLIFPNIIKSGGFLNTGKAVELAASNTIQGVFPEPALATEIARQVGKQVTDVFTPTDAEKITTITLKRATGEASKPASAEGIQRLKNLRTLDIRQFNLGTIDVSNNKLLETLTLEYDGLNNIDVSNNPDLKYFDVTGNNITAVNLRNQPNLLHCDIQNNKISSIDIHKNLDLVQFHATNNDLASVDVTANTALVNLAVGGNKLSTLNLSKLVNLKRLTISANKFSFIDVRNNPLLDYFSAGANQLTALDISRNPKLVYLDVNNNQIKELDISRNPVLTQLYTSYNPGIVIR</sequence>
<dbReference type="AlphaFoldDB" id="A0A099VZW8"/>
<evidence type="ECO:0000259" key="9">
    <source>
        <dbReference type="Pfam" id="PF00082"/>
    </source>
</evidence>
<dbReference type="SUPFAM" id="SSF52743">
    <property type="entry name" value="Subtilisin-like"/>
    <property type="match status" value="1"/>
</dbReference>
<dbReference type="RefSeq" id="WP_052167716.1">
    <property type="nucleotide sequence ID" value="NZ_CBCSHQ010000011.1"/>
</dbReference>
<evidence type="ECO:0000256" key="6">
    <source>
        <dbReference type="PROSITE-ProRule" id="PRU01240"/>
    </source>
</evidence>
<dbReference type="eggNOG" id="COG4886">
    <property type="taxonomic scope" value="Bacteria"/>
</dbReference>
<evidence type="ECO:0000256" key="7">
    <source>
        <dbReference type="RuleBase" id="RU003355"/>
    </source>
</evidence>
<dbReference type="SUPFAM" id="SSF52058">
    <property type="entry name" value="L domain-like"/>
    <property type="match status" value="1"/>
</dbReference>
<reference evidence="10 11" key="1">
    <citation type="submission" date="2014-05" db="EMBL/GenBank/DDBJ databases">
        <title>Novel Listeriaceae from food processing environments.</title>
        <authorList>
            <person name="den Bakker H.C."/>
        </authorList>
    </citation>
    <scope>NUCLEOTIDE SEQUENCE [LARGE SCALE GENOMIC DNA]</scope>
    <source>
        <strain evidence="10 11">FSL A5-0281</strain>
    </source>
</reference>
<dbReference type="PROSITE" id="PS00138">
    <property type="entry name" value="SUBTILASE_SER"/>
    <property type="match status" value="1"/>
</dbReference>
<dbReference type="InterPro" id="IPR023827">
    <property type="entry name" value="Peptidase_S8_Asp-AS"/>
</dbReference>
<protein>
    <recommendedName>
        <fullName evidence="9">Peptidase S8/S53 domain-containing protein</fullName>
    </recommendedName>
</protein>
<dbReference type="Gene3D" id="3.80.10.10">
    <property type="entry name" value="Ribonuclease Inhibitor"/>
    <property type="match status" value="1"/>
</dbReference>
<dbReference type="Gene3D" id="3.40.50.200">
    <property type="entry name" value="Peptidase S8/S53 domain"/>
    <property type="match status" value="1"/>
</dbReference>
<dbReference type="InterPro" id="IPR015500">
    <property type="entry name" value="Peptidase_S8_subtilisin-rel"/>
</dbReference>
<evidence type="ECO:0000313" key="11">
    <source>
        <dbReference type="Proteomes" id="UP000029844"/>
    </source>
</evidence>
<dbReference type="PANTHER" id="PTHR43806:SF11">
    <property type="entry name" value="CEREVISIN-RELATED"/>
    <property type="match status" value="1"/>
</dbReference>
<evidence type="ECO:0000256" key="4">
    <source>
        <dbReference type="ARBA" id="ARBA00022825"/>
    </source>
</evidence>
<keyword evidence="8" id="KW-0732">Signal</keyword>
<dbReference type="PROSITE" id="PS51892">
    <property type="entry name" value="SUBTILASE"/>
    <property type="match status" value="1"/>
</dbReference>
<keyword evidence="11" id="KW-1185">Reference proteome</keyword>
<evidence type="ECO:0000256" key="3">
    <source>
        <dbReference type="ARBA" id="ARBA00022801"/>
    </source>
</evidence>
<evidence type="ECO:0000256" key="2">
    <source>
        <dbReference type="ARBA" id="ARBA00022670"/>
    </source>
</evidence>
<dbReference type="eggNOG" id="COG1404">
    <property type="taxonomic scope" value="Bacteria"/>
</dbReference>
<keyword evidence="3 6" id="KW-0378">Hydrolase</keyword>
<name>A0A099VZW8_9LIST</name>
<feature type="signal peptide" evidence="8">
    <location>
        <begin position="1"/>
        <end position="26"/>
    </location>
</feature>
<evidence type="ECO:0000256" key="8">
    <source>
        <dbReference type="SAM" id="SignalP"/>
    </source>
</evidence>
<dbReference type="STRING" id="1552123.EP57_15505"/>
<dbReference type="Pfam" id="PF00082">
    <property type="entry name" value="Peptidase_S8"/>
    <property type="match status" value="1"/>
</dbReference>
<evidence type="ECO:0000256" key="1">
    <source>
        <dbReference type="ARBA" id="ARBA00011073"/>
    </source>
</evidence>
<organism evidence="10 11">
    <name type="scientific">Listeria booriae</name>
    <dbReference type="NCBI Taxonomy" id="1552123"/>
    <lineage>
        <taxon>Bacteria</taxon>
        <taxon>Bacillati</taxon>
        <taxon>Bacillota</taxon>
        <taxon>Bacilli</taxon>
        <taxon>Bacillales</taxon>
        <taxon>Listeriaceae</taxon>
        <taxon>Listeria</taxon>
    </lineage>
</organism>
<evidence type="ECO:0000256" key="5">
    <source>
        <dbReference type="PIRSR" id="PIRSR615500-1"/>
    </source>
</evidence>
<dbReference type="InterPro" id="IPR000209">
    <property type="entry name" value="Peptidase_S8/S53_dom"/>
</dbReference>
<dbReference type="Proteomes" id="UP000029844">
    <property type="component" value="Unassembled WGS sequence"/>
</dbReference>
<dbReference type="PANTHER" id="PTHR43806">
    <property type="entry name" value="PEPTIDASE S8"/>
    <property type="match status" value="1"/>
</dbReference>